<dbReference type="RefSeq" id="WP_393013991.1">
    <property type="nucleotide sequence ID" value="NZ_JAZAQF010000078.1"/>
</dbReference>
<dbReference type="PANTHER" id="PTHR43798">
    <property type="entry name" value="MONOACYLGLYCEROL LIPASE"/>
    <property type="match status" value="1"/>
</dbReference>
<evidence type="ECO:0000256" key="1">
    <source>
        <dbReference type="SAM" id="MobiDB-lite"/>
    </source>
</evidence>
<proteinExistence type="predicted"/>
<gene>
    <name evidence="3" type="ORF">VPK24_13030</name>
</gene>
<protein>
    <submittedName>
        <fullName evidence="3">Alpha/beta fold hydrolase</fullName>
    </submittedName>
</protein>
<evidence type="ECO:0000313" key="3">
    <source>
        <dbReference type="EMBL" id="MFG3818568.1"/>
    </source>
</evidence>
<feature type="domain" description="AB hydrolase-1" evidence="2">
    <location>
        <begin position="148"/>
        <end position="538"/>
    </location>
</feature>
<evidence type="ECO:0000259" key="2">
    <source>
        <dbReference type="Pfam" id="PF00561"/>
    </source>
</evidence>
<organism evidence="3 4">
    <name type="scientific">Limnothrix redekei LRLZ20PSL1</name>
    <dbReference type="NCBI Taxonomy" id="3112953"/>
    <lineage>
        <taxon>Bacteria</taxon>
        <taxon>Bacillati</taxon>
        <taxon>Cyanobacteriota</taxon>
        <taxon>Cyanophyceae</taxon>
        <taxon>Pseudanabaenales</taxon>
        <taxon>Pseudanabaenaceae</taxon>
        <taxon>Limnothrix</taxon>
    </lineage>
</organism>
<dbReference type="SUPFAM" id="SSF53474">
    <property type="entry name" value="alpha/beta-Hydrolases"/>
    <property type="match status" value="1"/>
</dbReference>
<dbReference type="Proteomes" id="UP001604335">
    <property type="component" value="Unassembled WGS sequence"/>
</dbReference>
<dbReference type="InterPro" id="IPR029058">
    <property type="entry name" value="AB_hydrolase_fold"/>
</dbReference>
<reference evidence="4" key="1">
    <citation type="journal article" date="2024" name="Algal Res.">
        <title>Biochemical, toxicological and genomic investigation of a high-biomass producing Limnothrix strain isolated from Italian shallow drinking water reservoir.</title>
        <authorList>
            <person name="Simonazzi M."/>
            <person name="Shishido T.K."/>
            <person name="Delbaje E."/>
            <person name="Wahlsten M."/>
            <person name="Fewer D.P."/>
            <person name="Sivonen K."/>
            <person name="Pezzolesi L."/>
            <person name="Pistocchi R."/>
        </authorList>
    </citation>
    <scope>NUCLEOTIDE SEQUENCE [LARGE SCALE GENOMIC DNA]</scope>
    <source>
        <strain evidence="4">LRLZ20PSL1</strain>
    </source>
</reference>
<comment type="caution">
    <text evidence="3">The sequence shown here is derived from an EMBL/GenBank/DDBJ whole genome shotgun (WGS) entry which is preliminary data.</text>
</comment>
<keyword evidence="4" id="KW-1185">Reference proteome</keyword>
<dbReference type="Gene3D" id="3.40.50.1820">
    <property type="entry name" value="alpha/beta hydrolase"/>
    <property type="match status" value="1"/>
</dbReference>
<evidence type="ECO:0000313" key="4">
    <source>
        <dbReference type="Proteomes" id="UP001604335"/>
    </source>
</evidence>
<dbReference type="InterPro" id="IPR000073">
    <property type="entry name" value="AB_hydrolase_1"/>
</dbReference>
<dbReference type="Pfam" id="PF00561">
    <property type="entry name" value="Abhydrolase_1"/>
    <property type="match status" value="1"/>
</dbReference>
<feature type="compositionally biased region" description="Low complexity" evidence="1">
    <location>
        <begin position="74"/>
        <end position="90"/>
    </location>
</feature>
<accession>A0ABW7CEV8</accession>
<dbReference type="GO" id="GO:0016787">
    <property type="term" value="F:hydrolase activity"/>
    <property type="evidence" value="ECO:0007669"/>
    <property type="project" value="UniProtKB-KW"/>
</dbReference>
<name>A0ABW7CEV8_9CYAN</name>
<sequence>MTTSGVRKRRSHNWHRRLGMLLAACATTITTLPPVSRALAQEPGQTTQTIEPLLQPNAPAAPPIAPDSSGPDLNSAPNSTPNSSANSSFAPTFEPNNCPFTLPPEFARETVRCGMVTVPERHGNPTGKTIRLGVAILKSKNANPQPDPLVMAQGGPGGSMLELLPAFLPSLAGMRDRDIILFDQRGTRYSEPFLFCQEIYDFKVQNARFPDSPALRDRYQAAVAGCRDRLKNSGVDLAAYNSLESAADVPLVVQAAGYGGPFNFYGVSYGTMLAQHLMRDFPDRLRSVILDSVAPLDTSFIVHLPRNTDRALRRFFEACRRDRLCGSTYTTLEQDFLGAVAKLRARPQVIQLPNYGELQDLLEGRLSIENLDPNRLAVPVLLDGDGFISAVSTAFYSSASIPKLPQALRETRQNSYAGILRVLPLLLFSKSQADGVYNSVMCSEDGGFTLAEVDASGVYPEIAPALLQAPEELLRTCQTWQVPALAPKVNQPVRSSVPSLLLSGELDQVTPPEFAERVARGLDRHYRYVLPGLSHAVFGSSDCVSQIMGGFLQAPDRAPNAACVSQMRTQFEVPKALRFTPATANNLGISMVIPAGWRLSMQGLAPVWSEVDGSGFATGRVLAVSVAQQSTAEVLRSLPYPTRSLGERRYRNRRWQLYTIDNPSLASIVALYTRQGKTYVVAIDSDSLWHRDAVLEGVLSNFRIQSR</sequence>
<dbReference type="PANTHER" id="PTHR43798:SF27">
    <property type="entry name" value="HYDROLASE ALPHA_BETA HYDROLASE FOLD FAMILY"/>
    <property type="match status" value="1"/>
</dbReference>
<keyword evidence="3" id="KW-0378">Hydrolase</keyword>
<feature type="region of interest" description="Disordered" evidence="1">
    <location>
        <begin position="54"/>
        <end position="90"/>
    </location>
</feature>
<dbReference type="InterPro" id="IPR050266">
    <property type="entry name" value="AB_hydrolase_sf"/>
</dbReference>
<dbReference type="EMBL" id="JAZAQF010000078">
    <property type="protein sequence ID" value="MFG3818568.1"/>
    <property type="molecule type" value="Genomic_DNA"/>
</dbReference>